<keyword evidence="3" id="KW-0808">Transferase</keyword>
<evidence type="ECO:0000256" key="3">
    <source>
        <dbReference type="ARBA" id="ARBA00022679"/>
    </source>
</evidence>
<feature type="domain" description="Protein kinase" evidence="8">
    <location>
        <begin position="125"/>
        <end position="480"/>
    </location>
</feature>
<dbReference type="SMART" id="SM00220">
    <property type="entry name" value="S_TKc"/>
    <property type="match status" value="1"/>
</dbReference>
<dbReference type="EMBL" id="ML119702">
    <property type="protein sequence ID" value="RPA79151.1"/>
    <property type="molecule type" value="Genomic_DNA"/>
</dbReference>
<keyword evidence="6" id="KW-0067">ATP-binding</keyword>
<evidence type="ECO:0000256" key="4">
    <source>
        <dbReference type="ARBA" id="ARBA00022741"/>
    </source>
</evidence>
<organism evidence="9 10">
    <name type="scientific">Ascobolus immersus RN42</name>
    <dbReference type="NCBI Taxonomy" id="1160509"/>
    <lineage>
        <taxon>Eukaryota</taxon>
        <taxon>Fungi</taxon>
        <taxon>Dikarya</taxon>
        <taxon>Ascomycota</taxon>
        <taxon>Pezizomycotina</taxon>
        <taxon>Pezizomycetes</taxon>
        <taxon>Pezizales</taxon>
        <taxon>Ascobolaceae</taxon>
        <taxon>Ascobolus</taxon>
    </lineage>
</organism>
<dbReference type="GO" id="GO:0005634">
    <property type="term" value="C:nucleus"/>
    <property type="evidence" value="ECO:0007669"/>
    <property type="project" value="TreeGrafter"/>
</dbReference>
<accession>A0A3N4I4Q4</accession>
<gene>
    <name evidence="9" type="ORF">BJ508DRAFT_416091</name>
</gene>
<dbReference type="SUPFAM" id="SSF56112">
    <property type="entry name" value="Protein kinase-like (PK-like)"/>
    <property type="match status" value="1"/>
</dbReference>
<keyword evidence="4" id="KW-0547">Nucleotide-binding</keyword>
<dbReference type="GO" id="GO:0005524">
    <property type="term" value="F:ATP binding"/>
    <property type="evidence" value="ECO:0007669"/>
    <property type="project" value="UniProtKB-KW"/>
</dbReference>
<dbReference type="PANTHER" id="PTHR44167:SF23">
    <property type="entry name" value="CDC7 KINASE, ISOFORM A-RELATED"/>
    <property type="match status" value="1"/>
</dbReference>
<dbReference type="Proteomes" id="UP000275078">
    <property type="component" value="Unassembled WGS sequence"/>
</dbReference>
<dbReference type="AlphaFoldDB" id="A0A3N4I4Q4"/>
<dbReference type="CDD" id="cd14019">
    <property type="entry name" value="STKc_Cdc7"/>
    <property type="match status" value="1"/>
</dbReference>
<evidence type="ECO:0000256" key="2">
    <source>
        <dbReference type="ARBA" id="ARBA00022527"/>
    </source>
</evidence>
<name>A0A3N4I4Q4_ASCIM</name>
<evidence type="ECO:0000256" key="7">
    <source>
        <dbReference type="SAM" id="MobiDB-lite"/>
    </source>
</evidence>
<dbReference type="InterPro" id="IPR011009">
    <property type="entry name" value="Kinase-like_dom_sf"/>
</dbReference>
<evidence type="ECO:0000256" key="6">
    <source>
        <dbReference type="ARBA" id="ARBA00022840"/>
    </source>
</evidence>
<evidence type="ECO:0000256" key="5">
    <source>
        <dbReference type="ARBA" id="ARBA00022777"/>
    </source>
</evidence>
<dbReference type="PROSITE" id="PS00108">
    <property type="entry name" value="PROTEIN_KINASE_ST"/>
    <property type="match status" value="1"/>
</dbReference>
<dbReference type="OrthoDB" id="10020333at2759"/>
<keyword evidence="2" id="KW-0723">Serine/threonine-protein kinase</keyword>
<evidence type="ECO:0000259" key="8">
    <source>
        <dbReference type="PROSITE" id="PS50011"/>
    </source>
</evidence>
<keyword evidence="10" id="KW-1185">Reference proteome</keyword>
<reference evidence="9 10" key="1">
    <citation type="journal article" date="2018" name="Nat. Ecol. Evol.">
        <title>Pezizomycetes genomes reveal the molecular basis of ectomycorrhizal truffle lifestyle.</title>
        <authorList>
            <person name="Murat C."/>
            <person name="Payen T."/>
            <person name="Noel B."/>
            <person name="Kuo A."/>
            <person name="Morin E."/>
            <person name="Chen J."/>
            <person name="Kohler A."/>
            <person name="Krizsan K."/>
            <person name="Balestrini R."/>
            <person name="Da Silva C."/>
            <person name="Montanini B."/>
            <person name="Hainaut M."/>
            <person name="Levati E."/>
            <person name="Barry K.W."/>
            <person name="Belfiori B."/>
            <person name="Cichocki N."/>
            <person name="Clum A."/>
            <person name="Dockter R.B."/>
            <person name="Fauchery L."/>
            <person name="Guy J."/>
            <person name="Iotti M."/>
            <person name="Le Tacon F."/>
            <person name="Lindquist E.A."/>
            <person name="Lipzen A."/>
            <person name="Malagnac F."/>
            <person name="Mello A."/>
            <person name="Molinier V."/>
            <person name="Miyauchi S."/>
            <person name="Poulain J."/>
            <person name="Riccioni C."/>
            <person name="Rubini A."/>
            <person name="Sitrit Y."/>
            <person name="Splivallo R."/>
            <person name="Traeger S."/>
            <person name="Wang M."/>
            <person name="Zifcakova L."/>
            <person name="Wipf D."/>
            <person name="Zambonelli A."/>
            <person name="Paolocci F."/>
            <person name="Nowrousian M."/>
            <person name="Ottonello S."/>
            <person name="Baldrian P."/>
            <person name="Spatafora J.W."/>
            <person name="Henrissat B."/>
            <person name="Nagy L.G."/>
            <person name="Aury J.M."/>
            <person name="Wincker P."/>
            <person name="Grigoriev I.V."/>
            <person name="Bonfante P."/>
            <person name="Martin F.M."/>
        </authorList>
    </citation>
    <scope>NUCLEOTIDE SEQUENCE [LARGE SCALE GENOMIC DNA]</scope>
    <source>
        <strain evidence="9 10">RN42</strain>
    </source>
</reference>
<dbReference type="InterPro" id="IPR008271">
    <property type="entry name" value="Ser/Thr_kinase_AS"/>
</dbReference>
<evidence type="ECO:0000256" key="1">
    <source>
        <dbReference type="ARBA" id="ARBA00012513"/>
    </source>
</evidence>
<feature type="compositionally biased region" description="Basic residues" evidence="7">
    <location>
        <begin position="1"/>
        <end position="10"/>
    </location>
</feature>
<feature type="region of interest" description="Disordered" evidence="7">
    <location>
        <begin position="1"/>
        <end position="24"/>
    </location>
</feature>
<dbReference type="GO" id="GO:0004674">
    <property type="term" value="F:protein serine/threonine kinase activity"/>
    <property type="evidence" value="ECO:0007669"/>
    <property type="project" value="UniProtKB-KW"/>
</dbReference>
<dbReference type="PANTHER" id="PTHR44167">
    <property type="entry name" value="OVARIAN-SPECIFIC SERINE/THREONINE-PROTEIN KINASE LOK-RELATED"/>
    <property type="match status" value="1"/>
</dbReference>
<keyword evidence="5 9" id="KW-0418">Kinase</keyword>
<evidence type="ECO:0000313" key="9">
    <source>
        <dbReference type="EMBL" id="RPA79151.1"/>
    </source>
</evidence>
<feature type="compositionally biased region" description="Acidic residues" evidence="7">
    <location>
        <begin position="72"/>
        <end position="104"/>
    </location>
</feature>
<feature type="region of interest" description="Disordered" evidence="7">
    <location>
        <begin position="41"/>
        <end position="105"/>
    </location>
</feature>
<dbReference type="Gene3D" id="3.30.200.20">
    <property type="entry name" value="Phosphorylase Kinase, domain 1"/>
    <property type="match status" value="1"/>
</dbReference>
<evidence type="ECO:0000313" key="10">
    <source>
        <dbReference type="Proteomes" id="UP000275078"/>
    </source>
</evidence>
<dbReference type="Gene3D" id="1.10.510.10">
    <property type="entry name" value="Transferase(Phosphotransferase) domain 1"/>
    <property type="match status" value="1"/>
</dbReference>
<dbReference type="GO" id="GO:0044773">
    <property type="term" value="P:mitotic DNA damage checkpoint signaling"/>
    <property type="evidence" value="ECO:0007669"/>
    <property type="project" value="TreeGrafter"/>
</dbReference>
<sequence>MEPQPRKRSKTSQEPPKFAEFMKGMSKAQYDAEVDYDAVDDGGWEQMKENIQQNARGDAQQREAQQYPKEDEYSDEEGQNDTDEEMEDDDSNSSEDSESDEDVDPVVKIEIDKLNHTFKDFAKQYRLINKIGEGTFSTVYKAEDLLFDQYENEWRRMLPGEEEEDRKASSMTHRRRPRYVAIKKIYVTSSPQRILNELELLHKLTGLPNVVPLITAFRHMDQVVAVLPYCKHTDFREYFRQMSISDIREYMRSLLIALKSVHEMNIIHRDIKPTNFLYDPEKRQGVLCDFGLAETEVLGGNCPCNIPDDQFPYQIQMTLSNGYMKNDNRQPRRANRAGTRGFRAPEVLFKCPNQTTKIDIWSVGVILLTILTKRFPFFNSADDVDALLEIATIVGKSRMRACAVLHGCSFETNIPTIGERGFTWEKIVLWATGRTSGNRRTAASVLAPGEHEAVQFMEKLFDLDPMTRPTAGEALEMDFLNPDRETKEEADVVE</sequence>
<protein>
    <recommendedName>
        <fullName evidence="1">non-specific serine/threonine protein kinase</fullName>
        <ecNumber evidence="1">2.7.11.1</ecNumber>
    </recommendedName>
</protein>
<proteinExistence type="predicted"/>
<dbReference type="InterPro" id="IPR000719">
    <property type="entry name" value="Prot_kinase_dom"/>
</dbReference>
<dbReference type="EC" id="2.7.11.1" evidence="1"/>
<dbReference type="STRING" id="1160509.A0A3N4I4Q4"/>
<dbReference type="Pfam" id="PF00069">
    <property type="entry name" value="Pkinase"/>
    <property type="match status" value="1"/>
</dbReference>
<dbReference type="PROSITE" id="PS50011">
    <property type="entry name" value="PROTEIN_KINASE_DOM"/>
    <property type="match status" value="1"/>
</dbReference>